<comment type="catalytic activity">
    <reaction evidence="7">
        <text>D-glucose 6-phosphate + NADP(+) = 6-phospho-D-glucono-1,5-lactone + NADPH + H(+)</text>
        <dbReference type="Rhea" id="RHEA:15841"/>
        <dbReference type="ChEBI" id="CHEBI:15378"/>
        <dbReference type="ChEBI" id="CHEBI:57783"/>
        <dbReference type="ChEBI" id="CHEBI:57955"/>
        <dbReference type="ChEBI" id="CHEBI:58349"/>
        <dbReference type="ChEBI" id="CHEBI:61548"/>
        <dbReference type="EC" id="1.1.1.49"/>
    </reaction>
</comment>
<evidence type="ECO:0000256" key="6">
    <source>
        <dbReference type="ARBA" id="ARBA00023277"/>
    </source>
</evidence>
<dbReference type="HAMAP" id="MF_00966">
    <property type="entry name" value="G6PD"/>
    <property type="match status" value="1"/>
</dbReference>
<evidence type="ECO:0000313" key="10">
    <source>
        <dbReference type="EMBL" id="CAD9665727.1"/>
    </source>
</evidence>
<dbReference type="PANTHER" id="PTHR23429:SF0">
    <property type="entry name" value="GLUCOSE-6-PHOSPHATE 1-DEHYDROGENASE"/>
    <property type="match status" value="1"/>
</dbReference>
<evidence type="ECO:0000256" key="1">
    <source>
        <dbReference type="ARBA" id="ARBA00004937"/>
    </source>
</evidence>
<dbReference type="InterPro" id="IPR001282">
    <property type="entry name" value="G6P_DH"/>
</dbReference>
<dbReference type="GO" id="GO:0006006">
    <property type="term" value="P:glucose metabolic process"/>
    <property type="evidence" value="ECO:0007669"/>
    <property type="project" value="UniProtKB-KW"/>
</dbReference>
<keyword evidence="4 7" id="KW-0521">NADP</keyword>
<comment type="function">
    <text evidence="7">Catalyzes the rate-limiting step of the oxidative pentose-phosphate pathway, which represents a route for the dissimilation of carbohydrates besides glycolysis.</text>
</comment>
<evidence type="ECO:0000256" key="3">
    <source>
        <dbReference type="ARBA" id="ARBA00022526"/>
    </source>
</evidence>
<protein>
    <recommendedName>
        <fullName evidence="7">Glucose-6-phosphate 1-dehydrogenase</fullName>
        <ecNumber evidence="7">1.1.1.49</ecNumber>
    </recommendedName>
</protein>
<evidence type="ECO:0000256" key="4">
    <source>
        <dbReference type="ARBA" id="ARBA00022857"/>
    </source>
</evidence>
<accession>A0A7S2W462</accession>
<dbReference type="GO" id="GO:0009051">
    <property type="term" value="P:pentose-phosphate shunt, oxidative branch"/>
    <property type="evidence" value="ECO:0007669"/>
    <property type="project" value="TreeGrafter"/>
</dbReference>
<dbReference type="PRINTS" id="PR00079">
    <property type="entry name" value="G6PDHDRGNASE"/>
</dbReference>
<comment type="pathway">
    <text evidence="1 7">Carbohydrate degradation; pentose phosphate pathway; D-ribulose 5-phosphate from D-glucose 6-phosphate (oxidative stage): step 1/3.</text>
</comment>
<dbReference type="InterPro" id="IPR022674">
    <property type="entry name" value="G6P_DH_NAD-bd"/>
</dbReference>
<dbReference type="EMBL" id="HBHK01002510">
    <property type="protein sequence ID" value="CAD9665727.1"/>
    <property type="molecule type" value="Transcribed_RNA"/>
</dbReference>
<keyword evidence="6 7" id="KW-0119">Carbohydrate metabolism</keyword>
<dbReference type="InterPro" id="IPR036291">
    <property type="entry name" value="NAD(P)-bd_dom_sf"/>
</dbReference>
<evidence type="ECO:0000256" key="7">
    <source>
        <dbReference type="RuleBase" id="RU362120"/>
    </source>
</evidence>
<dbReference type="Gene3D" id="3.30.360.10">
    <property type="entry name" value="Dihydrodipicolinate Reductase, domain 2"/>
    <property type="match status" value="1"/>
</dbReference>
<gene>
    <name evidence="10" type="ORF">QSP1433_LOCUS1465</name>
</gene>
<dbReference type="PROSITE" id="PS51257">
    <property type="entry name" value="PROKAR_LIPOPROTEIN"/>
    <property type="match status" value="1"/>
</dbReference>
<dbReference type="SUPFAM" id="SSF55347">
    <property type="entry name" value="Glyceraldehyde-3-phosphate dehydrogenase-like, C-terminal domain"/>
    <property type="match status" value="1"/>
</dbReference>
<evidence type="ECO:0000256" key="5">
    <source>
        <dbReference type="ARBA" id="ARBA00023002"/>
    </source>
</evidence>
<dbReference type="Pfam" id="PF02781">
    <property type="entry name" value="G6PD_C"/>
    <property type="match status" value="1"/>
</dbReference>
<keyword evidence="5 7" id="KW-0560">Oxidoreductase</keyword>
<dbReference type="AlphaFoldDB" id="A0A7S2W462"/>
<keyword evidence="3 7" id="KW-0313">Glucose metabolism</keyword>
<feature type="domain" description="Glucose-6-phosphate dehydrogenase C-terminal" evidence="9">
    <location>
        <begin position="217"/>
        <end position="507"/>
    </location>
</feature>
<dbReference type="InterPro" id="IPR019796">
    <property type="entry name" value="G6P_DH_AS"/>
</dbReference>
<evidence type="ECO:0000259" key="9">
    <source>
        <dbReference type="Pfam" id="PF02781"/>
    </source>
</evidence>
<dbReference type="PIRSF" id="PIRSF000110">
    <property type="entry name" value="G6PD"/>
    <property type="match status" value="1"/>
</dbReference>
<comment type="similarity">
    <text evidence="2 7">Belongs to the glucose-6-phosphate dehydrogenase family.</text>
</comment>
<dbReference type="PANTHER" id="PTHR23429">
    <property type="entry name" value="GLUCOSE-6-PHOSPHATE 1-DEHYDROGENASE G6PD"/>
    <property type="match status" value="1"/>
</dbReference>
<dbReference type="Pfam" id="PF00479">
    <property type="entry name" value="G6PD_N"/>
    <property type="match status" value="1"/>
</dbReference>
<feature type="domain" description="Glucose-6-phosphate dehydrogenase NAD-binding" evidence="8">
    <location>
        <begin position="37"/>
        <end position="214"/>
    </location>
</feature>
<evidence type="ECO:0000259" key="8">
    <source>
        <dbReference type="Pfam" id="PF00479"/>
    </source>
</evidence>
<dbReference type="Gene3D" id="3.40.50.720">
    <property type="entry name" value="NAD(P)-binding Rossmann-like Domain"/>
    <property type="match status" value="1"/>
</dbReference>
<dbReference type="GO" id="GO:0004345">
    <property type="term" value="F:glucose-6-phosphate dehydrogenase activity"/>
    <property type="evidence" value="ECO:0007669"/>
    <property type="project" value="UniProtKB-EC"/>
</dbReference>
<proteinExistence type="inferred from homology"/>
<sequence length="523" mass="59353">MPEGKERVREDSVDLVTHPNVFSACDEPWSCQPLSIVVFGASGDLAKKKTFPALFDLYVDGRIGASTVIVGYARSALSEEEFRQRLRPFLLKHGKEQDVDDFLHVCRYRHGQYDSDEDIAAVCKELPSLHRISAGDLENRVFYFALPPSVFPFVARSVSKVGHTEKGWLRVVVEKPFGKDTQSARDLLKVLNATFTEKEIYRIDHYLGKEMIANMITLRFGNTFLEPLFNRNFVQCVIVTFKESFGTMGRGGYFDNYGIIRDVMQNHLMQVLSIVAMEPPVRVAGPDYSEYVRNEKVKLLDCIKPWTLDNMVLGQYVGNGTEPGYLEDETVPKGSTQATYCSVAMEIDNPRWEGVPFIMKAGKALDSSKAEIRIQLKRPAGSCAMFNGQEIPCNELVIALQPDPSIYMKTNVKQPGLHTVVTQSELDLDYRNRYKDVQMYDAYTRLILDVLRGKQATFVRDDELLAAWKICTPVLHKIENEKIKPIPYKYGSRGPPESDELIKKRGYIRNPNYADNWRAAAGK</sequence>
<dbReference type="InterPro" id="IPR022675">
    <property type="entry name" value="G6P_DH_C"/>
</dbReference>
<dbReference type="NCBIfam" id="TIGR00871">
    <property type="entry name" value="zwf"/>
    <property type="match status" value="1"/>
</dbReference>
<dbReference type="PROSITE" id="PS00069">
    <property type="entry name" value="G6P_DEHYDROGENASE"/>
    <property type="match status" value="1"/>
</dbReference>
<evidence type="ECO:0000256" key="2">
    <source>
        <dbReference type="ARBA" id="ARBA00009975"/>
    </source>
</evidence>
<name>A0A7S2W462_9STRA</name>
<dbReference type="SUPFAM" id="SSF51735">
    <property type="entry name" value="NAD(P)-binding Rossmann-fold domains"/>
    <property type="match status" value="1"/>
</dbReference>
<dbReference type="UniPathway" id="UPA00115">
    <property type="reaction ID" value="UER00408"/>
</dbReference>
<reference evidence="10" key="1">
    <citation type="submission" date="2021-01" db="EMBL/GenBank/DDBJ databases">
        <authorList>
            <person name="Corre E."/>
            <person name="Pelletier E."/>
            <person name="Niang G."/>
            <person name="Scheremetjew M."/>
            <person name="Finn R."/>
            <person name="Kale V."/>
            <person name="Holt S."/>
            <person name="Cochrane G."/>
            <person name="Meng A."/>
            <person name="Brown T."/>
            <person name="Cohen L."/>
        </authorList>
    </citation>
    <scope>NUCLEOTIDE SEQUENCE</scope>
    <source>
        <strain evidence="10">NY070348D</strain>
    </source>
</reference>
<organism evidence="10">
    <name type="scientific">Mucochytrium quahogii</name>
    <dbReference type="NCBI Taxonomy" id="96639"/>
    <lineage>
        <taxon>Eukaryota</taxon>
        <taxon>Sar</taxon>
        <taxon>Stramenopiles</taxon>
        <taxon>Bigyra</taxon>
        <taxon>Labyrinthulomycetes</taxon>
        <taxon>Thraustochytrida</taxon>
        <taxon>Thraustochytriidae</taxon>
        <taxon>Mucochytrium</taxon>
    </lineage>
</organism>
<dbReference type="GO" id="GO:0050661">
    <property type="term" value="F:NADP binding"/>
    <property type="evidence" value="ECO:0007669"/>
    <property type="project" value="InterPro"/>
</dbReference>
<dbReference type="EC" id="1.1.1.49" evidence="7"/>